<evidence type="ECO:0000313" key="6">
    <source>
        <dbReference type="Proteomes" id="UP001291926"/>
    </source>
</evidence>
<keyword evidence="4" id="KW-1133">Transmembrane helix</keyword>
<dbReference type="Pfam" id="PF13561">
    <property type="entry name" value="adh_short_C2"/>
    <property type="match status" value="1"/>
</dbReference>
<keyword evidence="2" id="KW-0560">Oxidoreductase</keyword>
<name>A0ABR0CT33_9LAMI</name>
<proteinExistence type="predicted"/>
<gene>
    <name evidence="5" type="ORF">RD792_013322</name>
</gene>
<dbReference type="EMBL" id="JAYDYQ010002686">
    <property type="protein sequence ID" value="KAK4480256.1"/>
    <property type="molecule type" value="Genomic_DNA"/>
</dbReference>
<organism evidence="5 6">
    <name type="scientific">Penstemon davidsonii</name>
    <dbReference type="NCBI Taxonomy" id="160366"/>
    <lineage>
        <taxon>Eukaryota</taxon>
        <taxon>Viridiplantae</taxon>
        <taxon>Streptophyta</taxon>
        <taxon>Embryophyta</taxon>
        <taxon>Tracheophyta</taxon>
        <taxon>Spermatophyta</taxon>
        <taxon>Magnoliopsida</taxon>
        <taxon>eudicotyledons</taxon>
        <taxon>Gunneridae</taxon>
        <taxon>Pentapetalae</taxon>
        <taxon>asterids</taxon>
        <taxon>lamiids</taxon>
        <taxon>Lamiales</taxon>
        <taxon>Plantaginaceae</taxon>
        <taxon>Cheloneae</taxon>
        <taxon>Penstemon</taxon>
    </lineage>
</organism>
<comment type="caution">
    <text evidence="5">The sequence shown here is derived from an EMBL/GenBank/DDBJ whole genome shotgun (WGS) entry which is preliminary data.</text>
</comment>
<dbReference type="InterPro" id="IPR036291">
    <property type="entry name" value="NAD(P)-bd_dom_sf"/>
</dbReference>
<reference evidence="5 6" key="1">
    <citation type="journal article" date="2023" name="bioRxiv">
        <title>Genome report: Whole genome sequence and annotation of Penstemon davidsonii.</title>
        <authorList>
            <person name="Ostevik K.L."/>
            <person name="Alabady M."/>
            <person name="Zhang M."/>
            <person name="Rausher M.D."/>
        </authorList>
    </citation>
    <scope>NUCLEOTIDE SEQUENCE [LARGE SCALE GENOMIC DNA]</scope>
    <source>
        <strain evidence="5">DNT005</strain>
        <tissue evidence="5">Whole leaf</tissue>
    </source>
</reference>
<dbReference type="InterPro" id="IPR020904">
    <property type="entry name" value="Sc_DH/Rdtase_CS"/>
</dbReference>
<keyword evidence="1" id="KW-0521">NADP</keyword>
<accession>A0ABR0CT33</accession>
<dbReference type="InterPro" id="IPR002347">
    <property type="entry name" value="SDR_fam"/>
</dbReference>
<evidence type="ECO:0000313" key="5">
    <source>
        <dbReference type="EMBL" id="KAK4480256.1"/>
    </source>
</evidence>
<dbReference type="SUPFAM" id="SSF51735">
    <property type="entry name" value="NAD(P)-binding Rossmann-fold domains"/>
    <property type="match status" value="1"/>
</dbReference>
<dbReference type="PRINTS" id="PR00080">
    <property type="entry name" value="SDRFAMILY"/>
</dbReference>
<sequence>MNSSSCSKTSDHDNCVETKLSMGSASMSSSSSVINECNYKINNSDHDHRYIISCCSPMAEDIDLELRKSRGANIFSPVTNSVLPAAKATATENHESERIRKENQLGPNFSETNLGKSASDGKHVFRSVIDEAINPADSATKFIPQDDSNLDVTKSKPDILPGSKGKGKLITNLDNSNPISTNLTQPDLLVPPKQIHPSHSPPSDHINPIILEPKFNSIRCGPPTAPGQSPLIPTNVLIKKLTNQSTKSTEPRPLNITKTGPPLQANFEPINHNCKPMIPDPFKNPFLSPIKMSVNKTNPTTSLKPEPTTITDNTKLHLTEKAKNILNINSSQTPKSTPDLSLRLPLHPSHKLNSSIATNNLSSNNLFSVPIKVEPSEQGKKTATTSNKPRKIISKENKNPVSAHNTLKPRTNSSKYSSMIIDTPLASIGGKRKVMDSPADTDKLIQLDEDCEISSKIQSNSSMAATSNSRWSLSGMTALVTGGTRGIGHAAVEELAEMGAAIFTCSRNGVELIQLLQGWDSKGYKVSGSVCDASIREQRVQLMEKVSSVFDGKLNILINNVGTNIRKPTVDYTAEDYSKIMATNLESSYHICQLAHPLLKASGSGSIVFISSVAGLVHLFSGSIYGATKGAMNQLTKNLACEWAKDNIRVNSVAPWYIRTSLVKPLLENKEFLDSVISRTPLKRPGEPQEVSSLVAFLCLPAASYITGQIIAVDGGMTVNAFPMENMNVN</sequence>
<evidence type="ECO:0000256" key="1">
    <source>
        <dbReference type="ARBA" id="ARBA00022857"/>
    </source>
</evidence>
<keyword evidence="4" id="KW-0472">Membrane</keyword>
<keyword evidence="6" id="KW-1185">Reference proteome</keyword>
<feature type="region of interest" description="Disordered" evidence="3">
    <location>
        <begin position="243"/>
        <end position="265"/>
    </location>
</feature>
<dbReference type="PANTHER" id="PTHR42898:SF6">
    <property type="entry name" value="NADP-DEPENDENT MANNITOL DEHYDROGENASE"/>
    <property type="match status" value="1"/>
</dbReference>
<keyword evidence="4" id="KW-0812">Transmembrane</keyword>
<dbReference type="InterPro" id="IPR045000">
    <property type="entry name" value="TR"/>
</dbReference>
<dbReference type="CDD" id="cd05329">
    <property type="entry name" value="TR_SDR_c"/>
    <property type="match status" value="1"/>
</dbReference>
<feature type="transmembrane region" description="Helical" evidence="4">
    <location>
        <begin position="607"/>
        <end position="627"/>
    </location>
</feature>
<evidence type="ECO:0000256" key="3">
    <source>
        <dbReference type="SAM" id="MobiDB-lite"/>
    </source>
</evidence>
<dbReference type="Proteomes" id="UP001291926">
    <property type="component" value="Unassembled WGS sequence"/>
</dbReference>
<evidence type="ECO:0000256" key="4">
    <source>
        <dbReference type="SAM" id="Phobius"/>
    </source>
</evidence>
<protein>
    <submittedName>
        <fullName evidence="5">Uncharacterized protein</fullName>
    </submittedName>
</protein>
<dbReference type="PROSITE" id="PS00061">
    <property type="entry name" value="ADH_SHORT"/>
    <property type="match status" value="1"/>
</dbReference>
<dbReference type="PRINTS" id="PR00081">
    <property type="entry name" value="GDHRDH"/>
</dbReference>
<evidence type="ECO:0000256" key="2">
    <source>
        <dbReference type="ARBA" id="ARBA00023002"/>
    </source>
</evidence>
<feature type="region of interest" description="Disordered" evidence="3">
    <location>
        <begin position="144"/>
        <end position="170"/>
    </location>
</feature>
<dbReference type="Gene3D" id="3.40.50.720">
    <property type="entry name" value="NAD(P)-binding Rossmann-like Domain"/>
    <property type="match status" value="1"/>
</dbReference>
<dbReference type="PANTHER" id="PTHR42898">
    <property type="entry name" value="TROPINONE REDUCTASE"/>
    <property type="match status" value="1"/>
</dbReference>